<dbReference type="GO" id="GO:0046872">
    <property type="term" value="F:metal ion binding"/>
    <property type="evidence" value="ECO:0007669"/>
    <property type="project" value="UniProtKB-KW"/>
</dbReference>
<dbReference type="Gene3D" id="3.20.20.70">
    <property type="entry name" value="Aldolase class I"/>
    <property type="match status" value="1"/>
</dbReference>
<feature type="binding site" description="via carbamate group" evidence="11">
    <location>
        <position position="710"/>
    </location>
    <ligand>
        <name>Mn(2+)</name>
        <dbReference type="ChEBI" id="CHEBI:29035"/>
    </ligand>
</feature>
<feature type="domain" description="ATP-grasp" evidence="14">
    <location>
        <begin position="123"/>
        <end position="319"/>
    </location>
</feature>
<dbReference type="SUPFAM" id="SSF56059">
    <property type="entry name" value="Glutathione synthetase ATP-binding domain-like"/>
    <property type="match status" value="1"/>
</dbReference>
<dbReference type="PROSITE" id="PS00867">
    <property type="entry name" value="CPSASE_2"/>
    <property type="match status" value="1"/>
</dbReference>
<gene>
    <name evidence="17" type="ORF">C7437_1011211</name>
</gene>
<dbReference type="Pfam" id="PF00364">
    <property type="entry name" value="Biotin_lipoyl"/>
    <property type="match status" value="1"/>
</dbReference>
<dbReference type="InterPro" id="IPR011053">
    <property type="entry name" value="Single_hybrid_motif"/>
</dbReference>
<sequence length="1146" mass="127877">MEKIKKILIANRGEIAIRIFRACTELNLRTVAIYSREDSGAFHRFKSDESYLVGEGKKPIDAYLDIEDIIRIAKESKSDAIHPGYGFLSENLEFAKRCEEEGIIFVGPTSKHLDMFGDKVKAREQAVKAGIPVIPGTDGPVESVEEVRAFGKQNGYPLMIKASLGGGGRGMRVVQTEDELESAYERAKSEAKAAFGSDEVYVERFIYQPKHIEVQILGDTQGNLIHLYERDCSIQRRHQKVVEIAPSNSISPELRNEICEAAVKLMNNVSYINAGTVEFLVTENEFFFIEVNPRIQVEHTITEMITGVDIVHAQIKIADGIALNSEEMGIPSQENIPLFGFAIQSRVTTEDPLNNFMPDTGKLNVYRSSGGFGVRLDAGNGFQGAVITPYYDSLLVKVSTWGMSFQEAATKMGRNLQEFRIRGIKTNIPFLENVVKHPNFISGDFNTSFIDSTPELFMFPKRKDRGTKLLNYIGNVTVNGFPGVEQKSKPIFETARKPIIDTSNPPQAGTKQILEQHGAEGVVKWVKEQQGVLLTDTTFRDAHQSLLATRVRSNDMFGISKESAQGMHNLFSYEMWGGATFDVAYRFLKENPWDRLLKMREMIPNVLFQMLFRGANAVGYTNYPDNVIREFVQKSAEAGIDVFRIFDSLNWIKGMEVAIDATRQSGKIAEAAICYTGDILDDSRAKYTVQYYKDMAKELEAAGAHILAIKDMAGLLKPEAAYRLISELKSTIDLPIHLHSHDTSGNGIYMYAKAIEAGVDIVDTAIGSMAGLTSQPSASTLSYAMSGGTREVIGDVKAFEKISYYWEDVRKYYQDFESGMMSPHTEVYEHEMPGGQYSNLQQQAKGVGLGERWEEVKEMYSRVNLLFGDVVKVTPSSKVVGDMALFMVQNNLDEISVITRGKTIDFPDSVIEFFEGYIGQPFGGFPEELQKVILKDRQAITVRPGELLEPVDFKAVGEKLFNQLGRPVTIQEILAYTLYPKVFEEYSVTEKNFGDVSVLDTPTFLYGMRLGEEIEVEIEVGKTLIIKLVSISEPTHDGNRILYFELNGQPREVSIQDMNVEVSHLSKPKADLTNEKHIGATMPGTVLKVAITNGSKVKRGQHLLITEAMKMETTVQAPFNGVIKEIHVVAGEAIATGDLLIEIERE</sequence>
<dbReference type="InterPro" id="IPR005479">
    <property type="entry name" value="CPAse_ATP-bd"/>
</dbReference>
<dbReference type="InterPro" id="IPR000891">
    <property type="entry name" value="PYR_CT"/>
</dbReference>
<reference evidence="17 18" key="1">
    <citation type="submission" date="2018-06" db="EMBL/GenBank/DDBJ databases">
        <title>Genomic Encyclopedia of Type Strains, Phase IV (KMG-IV): sequencing the most valuable type-strain genomes for metagenomic binning, comparative biology and taxonomic classification.</title>
        <authorList>
            <person name="Goeker M."/>
        </authorList>
    </citation>
    <scope>NUCLEOTIDE SEQUENCE [LARGE SCALE GENOMIC DNA]</scope>
    <source>
        <strain evidence="17 18">DSM 5</strain>
    </source>
</reference>
<dbReference type="Gene3D" id="2.40.50.100">
    <property type="match status" value="1"/>
</dbReference>
<dbReference type="InterPro" id="IPR003379">
    <property type="entry name" value="Carboxylase_cons_dom"/>
</dbReference>
<evidence type="ECO:0000256" key="3">
    <source>
        <dbReference type="ARBA" id="ARBA00022598"/>
    </source>
</evidence>
<feature type="binding site" evidence="10">
    <location>
        <position position="874"/>
    </location>
    <ligand>
        <name>substrate</name>
    </ligand>
</feature>
<dbReference type="PANTHER" id="PTHR43778">
    <property type="entry name" value="PYRUVATE CARBOXYLASE"/>
    <property type="match status" value="1"/>
</dbReference>
<evidence type="ECO:0000256" key="12">
    <source>
        <dbReference type="PIRSR" id="PIRSR001594-4"/>
    </source>
</evidence>
<feature type="binding site" evidence="11">
    <location>
        <position position="739"/>
    </location>
    <ligand>
        <name>Mn(2+)</name>
        <dbReference type="ChEBI" id="CHEBI:29035"/>
    </ligand>
</feature>
<name>A0A2W7MNK9_9BACI</name>
<comment type="catalytic activity">
    <reaction evidence="8">
        <text>hydrogencarbonate + pyruvate + ATP = oxaloacetate + ADP + phosphate + H(+)</text>
        <dbReference type="Rhea" id="RHEA:20844"/>
        <dbReference type="ChEBI" id="CHEBI:15361"/>
        <dbReference type="ChEBI" id="CHEBI:15378"/>
        <dbReference type="ChEBI" id="CHEBI:16452"/>
        <dbReference type="ChEBI" id="CHEBI:17544"/>
        <dbReference type="ChEBI" id="CHEBI:30616"/>
        <dbReference type="ChEBI" id="CHEBI:43474"/>
        <dbReference type="ChEBI" id="CHEBI:456216"/>
        <dbReference type="EC" id="6.4.1.1"/>
    </reaction>
</comment>
<keyword evidence="6 8" id="KW-0067">ATP-binding</keyword>
<dbReference type="EMBL" id="QKZI01000001">
    <property type="protein sequence ID" value="PZX08088.1"/>
    <property type="molecule type" value="Genomic_DNA"/>
</dbReference>
<dbReference type="FunFam" id="3.40.50.20:FF:000010">
    <property type="entry name" value="Propionyl-CoA carboxylase subunit alpha"/>
    <property type="match status" value="1"/>
</dbReference>
<feature type="binding site" evidence="10">
    <location>
        <position position="119"/>
    </location>
    <ligand>
        <name>ATP</name>
        <dbReference type="ChEBI" id="CHEBI:30616"/>
    </ligand>
</feature>
<dbReference type="Gene3D" id="3.30.470.20">
    <property type="entry name" value="ATP-grasp fold, B domain"/>
    <property type="match status" value="1"/>
</dbReference>
<keyword evidence="3 8" id="KW-0436">Ligase</keyword>
<comment type="caution">
    <text evidence="17">The sequence shown here is derived from an EMBL/GenBank/DDBJ whole genome shotgun (WGS) entry which is preliminary data.</text>
</comment>
<dbReference type="InterPro" id="IPR000089">
    <property type="entry name" value="Biotin_lipoyl"/>
</dbReference>
<dbReference type="NCBIfam" id="NF006761">
    <property type="entry name" value="PRK09282.1"/>
    <property type="match status" value="1"/>
</dbReference>
<keyword evidence="4 11" id="KW-0479">Metal-binding</keyword>
<feature type="active site" evidence="9">
    <location>
        <position position="294"/>
    </location>
</feature>
<proteinExistence type="predicted"/>
<feature type="domain" description="Lipoyl-binding" evidence="13">
    <location>
        <begin position="1067"/>
        <end position="1144"/>
    </location>
</feature>
<dbReference type="InterPro" id="IPR005482">
    <property type="entry name" value="Biotin_COase_C"/>
</dbReference>
<dbReference type="FunFam" id="3.30.1490.20:FF:000018">
    <property type="entry name" value="Biotin carboxylase"/>
    <property type="match status" value="1"/>
</dbReference>
<dbReference type="PROSITE" id="PS50968">
    <property type="entry name" value="BIOTINYL_LIPOYL"/>
    <property type="match status" value="1"/>
</dbReference>
<dbReference type="InterPro" id="IPR011761">
    <property type="entry name" value="ATP-grasp"/>
</dbReference>
<feature type="modified residue" description="N6-biotinyllysine" evidence="12">
    <location>
        <position position="1110"/>
    </location>
</feature>
<dbReference type="FunFam" id="3.30.470.20:FF:000012">
    <property type="entry name" value="Pyruvate carboxylase"/>
    <property type="match status" value="1"/>
</dbReference>
<accession>A0A2W7MNK9</accession>
<dbReference type="GO" id="GO:0006094">
    <property type="term" value="P:gluconeogenesis"/>
    <property type="evidence" value="ECO:0007669"/>
    <property type="project" value="InterPro"/>
</dbReference>
<dbReference type="PROSITE" id="PS50979">
    <property type="entry name" value="BC"/>
    <property type="match status" value="1"/>
</dbReference>
<feature type="domain" description="Biotin carboxylation" evidence="15">
    <location>
        <begin position="3"/>
        <end position="455"/>
    </location>
</feature>
<evidence type="ECO:0000256" key="2">
    <source>
        <dbReference type="ARBA" id="ARBA00013057"/>
    </source>
</evidence>
<dbReference type="SUPFAM" id="SSF51569">
    <property type="entry name" value="Aldolase"/>
    <property type="match status" value="1"/>
</dbReference>
<evidence type="ECO:0000256" key="1">
    <source>
        <dbReference type="ARBA" id="ARBA00001953"/>
    </source>
</evidence>
<protein>
    <recommendedName>
        <fullName evidence="2 8">Pyruvate carboxylase</fullName>
        <ecNumber evidence="2 8">6.4.1.1</ecNumber>
    </recommendedName>
</protein>
<dbReference type="SMART" id="SM00878">
    <property type="entry name" value="Biotin_carb_C"/>
    <property type="match status" value="1"/>
</dbReference>
<dbReference type="Pfam" id="PF00289">
    <property type="entry name" value="Biotin_carb_N"/>
    <property type="match status" value="1"/>
</dbReference>
<comment type="cofactor">
    <cofactor evidence="1 8">
        <name>biotin</name>
        <dbReference type="ChEBI" id="CHEBI:57586"/>
    </cofactor>
</comment>
<keyword evidence="7 8" id="KW-0092">Biotin</keyword>
<dbReference type="InterPro" id="IPR005481">
    <property type="entry name" value="BC-like_N"/>
</dbReference>
<dbReference type="PROSITE" id="PS50991">
    <property type="entry name" value="PYR_CT"/>
    <property type="match status" value="1"/>
</dbReference>
<dbReference type="AlphaFoldDB" id="A0A2W7MNK9"/>
<dbReference type="OrthoDB" id="9807469at2"/>
<dbReference type="Pfam" id="PF00682">
    <property type="entry name" value="HMGL-like"/>
    <property type="match status" value="1"/>
</dbReference>
<dbReference type="GO" id="GO:0004736">
    <property type="term" value="F:pyruvate carboxylase activity"/>
    <property type="evidence" value="ECO:0007669"/>
    <property type="project" value="UniProtKB-EC"/>
</dbReference>
<dbReference type="InterPro" id="IPR055268">
    <property type="entry name" value="PCB-like"/>
</dbReference>
<evidence type="ECO:0000259" key="13">
    <source>
        <dbReference type="PROSITE" id="PS50968"/>
    </source>
</evidence>
<evidence type="ECO:0000259" key="15">
    <source>
        <dbReference type="PROSITE" id="PS50979"/>
    </source>
</evidence>
<dbReference type="GO" id="GO:0005524">
    <property type="term" value="F:ATP binding"/>
    <property type="evidence" value="ECO:0007669"/>
    <property type="project" value="UniProtKB-UniRule"/>
</dbReference>
<evidence type="ECO:0000256" key="8">
    <source>
        <dbReference type="PIRNR" id="PIRNR001594"/>
    </source>
</evidence>
<dbReference type="SUPFAM" id="SSF51230">
    <property type="entry name" value="Single hybrid motif"/>
    <property type="match status" value="1"/>
</dbReference>
<dbReference type="Pfam" id="PF02785">
    <property type="entry name" value="Biotin_carb_C"/>
    <property type="match status" value="1"/>
</dbReference>
<evidence type="ECO:0000259" key="16">
    <source>
        <dbReference type="PROSITE" id="PS50991"/>
    </source>
</evidence>
<dbReference type="SUPFAM" id="SSF52440">
    <property type="entry name" value="PreATP-grasp domain"/>
    <property type="match status" value="1"/>
</dbReference>
<dbReference type="InterPro" id="IPR005930">
    <property type="entry name" value="Pyruv_COase"/>
</dbReference>
<dbReference type="CDD" id="cd07937">
    <property type="entry name" value="DRE_TIM_PC_TC_5S"/>
    <property type="match status" value="1"/>
</dbReference>
<dbReference type="Proteomes" id="UP000248646">
    <property type="component" value="Unassembled WGS sequence"/>
</dbReference>
<keyword evidence="18" id="KW-1185">Reference proteome</keyword>
<dbReference type="InterPro" id="IPR013785">
    <property type="entry name" value="Aldolase_TIM"/>
</dbReference>
<dbReference type="FunFam" id="2.40.50.100:FF:000003">
    <property type="entry name" value="Acetyl-CoA carboxylase biotin carboxyl carrier protein"/>
    <property type="match status" value="1"/>
</dbReference>
<evidence type="ECO:0000256" key="5">
    <source>
        <dbReference type="ARBA" id="ARBA00022741"/>
    </source>
</evidence>
<dbReference type="NCBIfam" id="TIGR01235">
    <property type="entry name" value="pyruv_carbox"/>
    <property type="match status" value="1"/>
</dbReference>
<evidence type="ECO:0000313" key="18">
    <source>
        <dbReference type="Proteomes" id="UP000248646"/>
    </source>
</evidence>
<dbReference type="SUPFAM" id="SSF51246">
    <property type="entry name" value="Rudiment single hybrid motif"/>
    <property type="match status" value="1"/>
</dbReference>
<evidence type="ECO:0000256" key="10">
    <source>
        <dbReference type="PIRSR" id="PIRSR001594-2"/>
    </source>
</evidence>
<dbReference type="RefSeq" id="WP_111438684.1">
    <property type="nucleotide sequence ID" value="NZ_QKZI01000001.1"/>
</dbReference>
<feature type="domain" description="Pyruvate carboxyltransferase" evidence="16">
    <location>
        <begin position="532"/>
        <end position="800"/>
    </location>
</feature>
<organism evidence="17 18">
    <name type="scientific">Psychrobacillus insolitus</name>
    <dbReference type="NCBI Taxonomy" id="1461"/>
    <lineage>
        <taxon>Bacteria</taxon>
        <taxon>Bacillati</taxon>
        <taxon>Bacillota</taxon>
        <taxon>Bacilli</taxon>
        <taxon>Bacillales</taxon>
        <taxon>Bacillaceae</taxon>
        <taxon>Psychrobacillus</taxon>
    </lineage>
</organism>
<comment type="function">
    <text evidence="8">Catalyzes a 2-step reaction, involving the ATP-dependent carboxylation of the covalently attached biotin in the first step and the transfer of the carboxyl group to pyruvate in the second.</text>
</comment>
<dbReference type="SUPFAM" id="SSF89000">
    <property type="entry name" value="post-HMGL domain-like"/>
    <property type="match status" value="1"/>
</dbReference>
<dbReference type="FunFam" id="3.20.20.70:FF:000033">
    <property type="entry name" value="Pyruvate carboxylase"/>
    <property type="match status" value="1"/>
</dbReference>
<keyword evidence="17" id="KW-0670">Pyruvate</keyword>
<dbReference type="Pfam" id="PF02786">
    <property type="entry name" value="CPSase_L_D2"/>
    <property type="match status" value="1"/>
</dbReference>
<feature type="binding site" evidence="11">
    <location>
        <position position="741"/>
    </location>
    <ligand>
        <name>Mn(2+)</name>
        <dbReference type="ChEBI" id="CHEBI:29035"/>
    </ligand>
</feature>
<dbReference type="InterPro" id="IPR011764">
    <property type="entry name" value="Biotin_carboxylation_dom"/>
</dbReference>
<feature type="modified residue" description="N6-carboxylysine" evidence="12">
    <location>
        <position position="710"/>
    </location>
</feature>
<dbReference type="EC" id="6.4.1.1" evidence="2 8"/>
<dbReference type="Gene3D" id="3.10.600.10">
    <property type="entry name" value="pyruvate carboxylase f1077a mutant domain"/>
    <property type="match status" value="1"/>
</dbReference>
<feature type="binding site" evidence="11">
    <location>
        <position position="541"/>
    </location>
    <ligand>
        <name>Mn(2+)</name>
        <dbReference type="ChEBI" id="CHEBI:29035"/>
    </ligand>
</feature>
<evidence type="ECO:0000259" key="14">
    <source>
        <dbReference type="PROSITE" id="PS50975"/>
    </source>
</evidence>
<evidence type="ECO:0000256" key="11">
    <source>
        <dbReference type="PIRSR" id="PIRSR001594-3"/>
    </source>
</evidence>
<evidence type="ECO:0000256" key="7">
    <source>
        <dbReference type="ARBA" id="ARBA00023267"/>
    </source>
</evidence>
<feature type="binding site" evidence="10">
    <location>
        <position position="613"/>
    </location>
    <ligand>
        <name>substrate</name>
    </ligand>
</feature>
<dbReference type="GO" id="GO:0005737">
    <property type="term" value="C:cytoplasm"/>
    <property type="evidence" value="ECO:0007669"/>
    <property type="project" value="TreeGrafter"/>
</dbReference>
<evidence type="ECO:0000256" key="4">
    <source>
        <dbReference type="ARBA" id="ARBA00022723"/>
    </source>
</evidence>
<dbReference type="InterPro" id="IPR016185">
    <property type="entry name" value="PreATP-grasp_dom_sf"/>
</dbReference>
<dbReference type="PROSITE" id="PS50975">
    <property type="entry name" value="ATP_GRASP"/>
    <property type="match status" value="1"/>
</dbReference>
<dbReference type="PIRSF" id="PIRSF001594">
    <property type="entry name" value="Pyruv_carbox"/>
    <property type="match status" value="1"/>
</dbReference>
<dbReference type="CDD" id="cd06850">
    <property type="entry name" value="biotinyl_domain"/>
    <property type="match status" value="1"/>
</dbReference>
<feature type="binding site" evidence="10">
    <location>
        <position position="238"/>
    </location>
    <ligand>
        <name>ATP</name>
        <dbReference type="ChEBI" id="CHEBI:30616"/>
    </ligand>
</feature>
<dbReference type="NCBIfam" id="NF009554">
    <property type="entry name" value="PRK12999.1"/>
    <property type="match status" value="1"/>
</dbReference>
<evidence type="ECO:0000313" key="17">
    <source>
        <dbReference type="EMBL" id="PZX08088.1"/>
    </source>
</evidence>
<keyword evidence="5 8" id="KW-0547">Nucleotide-binding</keyword>
<dbReference type="InterPro" id="IPR011054">
    <property type="entry name" value="Rudment_hybrid_motif"/>
</dbReference>
<dbReference type="PANTHER" id="PTHR43778:SF2">
    <property type="entry name" value="PYRUVATE CARBOXYLASE, MITOCHONDRIAL"/>
    <property type="match status" value="1"/>
</dbReference>
<evidence type="ECO:0000256" key="9">
    <source>
        <dbReference type="PIRSR" id="PIRSR001594-1"/>
    </source>
</evidence>
<dbReference type="Pfam" id="PF02436">
    <property type="entry name" value="PYC_OADA"/>
    <property type="match status" value="1"/>
</dbReference>
<evidence type="ECO:0000256" key="6">
    <source>
        <dbReference type="ARBA" id="ARBA00022840"/>
    </source>
</evidence>
<dbReference type="PROSITE" id="PS00866">
    <property type="entry name" value="CPSASE_1"/>
    <property type="match status" value="1"/>
</dbReference>
<feature type="binding site" evidence="10">
    <location>
        <position position="203"/>
    </location>
    <ligand>
        <name>ATP</name>
        <dbReference type="ChEBI" id="CHEBI:30616"/>
    </ligand>
</feature>